<evidence type="ECO:0000256" key="1">
    <source>
        <dbReference type="ARBA" id="ARBA00004772"/>
    </source>
</evidence>
<evidence type="ECO:0000256" key="3">
    <source>
        <dbReference type="ARBA" id="ARBA00013109"/>
    </source>
</evidence>
<protein>
    <recommendedName>
        <fullName evidence="7 9">Uroporphyrinogen-III synthase</fullName>
        <ecNumber evidence="3 9">4.2.1.75</ecNumber>
    </recommendedName>
</protein>
<name>A0A942TER7_9BACI</name>
<dbReference type="GO" id="GO:0006782">
    <property type="term" value="P:protoporphyrinogen IX biosynthetic process"/>
    <property type="evidence" value="ECO:0007669"/>
    <property type="project" value="UniProtKB-UniRule"/>
</dbReference>
<dbReference type="PANTHER" id="PTHR38042">
    <property type="entry name" value="UROPORPHYRINOGEN-III SYNTHASE, CHLOROPLASTIC"/>
    <property type="match status" value="1"/>
</dbReference>
<evidence type="ECO:0000256" key="5">
    <source>
        <dbReference type="ARBA" id="ARBA00023244"/>
    </source>
</evidence>
<dbReference type="InterPro" id="IPR003754">
    <property type="entry name" value="4pyrrol_synth_uPrphyn_synth"/>
</dbReference>
<dbReference type="AlphaFoldDB" id="A0A942TER7"/>
<evidence type="ECO:0000256" key="6">
    <source>
        <dbReference type="ARBA" id="ARBA00037589"/>
    </source>
</evidence>
<evidence type="ECO:0000313" key="11">
    <source>
        <dbReference type="EMBL" id="MBS4194849.1"/>
    </source>
</evidence>
<evidence type="ECO:0000259" key="10">
    <source>
        <dbReference type="Pfam" id="PF02602"/>
    </source>
</evidence>
<keyword evidence="5 9" id="KW-0627">Porphyrin biosynthesis</keyword>
<feature type="domain" description="Tetrapyrrole biosynthesis uroporphyrinogen III synthase" evidence="10">
    <location>
        <begin position="31"/>
        <end position="252"/>
    </location>
</feature>
<dbReference type="InterPro" id="IPR039793">
    <property type="entry name" value="UROS/Hem4"/>
</dbReference>
<dbReference type="Gene3D" id="3.40.50.10090">
    <property type="match status" value="2"/>
</dbReference>
<dbReference type="InterPro" id="IPR036108">
    <property type="entry name" value="4pyrrol_syn_uPrphyn_synt_sf"/>
</dbReference>
<evidence type="ECO:0000256" key="7">
    <source>
        <dbReference type="ARBA" id="ARBA00040167"/>
    </source>
</evidence>
<dbReference type="GO" id="GO:0006780">
    <property type="term" value="P:uroporphyrinogen III biosynthetic process"/>
    <property type="evidence" value="ECO:0007669"/>
    <property type="project" value="UniProtKB-UniRule"/>
</dbReference>
<evidence type="ECO:0000256" key="9">
    <source>
        <dbReference type="RuleBase" id="RU366031"/>
    </source>
</evidence>
<dbReference type="SUPFAM" id="SSF69618">
    <property type="entry name" value="HemD-like"/>
    <property type="match status" value="1"/>
</dbReference>
<reference evidence="11 12" key="1">
    <citation type="submission" date="2021-05" db="EMBL/GenBank/DDBJ databases">
        <title>Novel Bacillus species.</title>
        <authorList>
            <person name="Liu G."/>
        </authorList>
    </citation>
    <scope>NUCLEOTIDE SEQUENCE [LARGE SCALE GENOMIC DNA]</scope>
    <source>
        <strain evidence="12">FJAT-49780</strain>
    </source>
</reference>
<evidence type="ECO:0000256" key="8">
    <source>
        <dbReference type="ARBA" id="ARBA00048617"/>
    </source>
</evidence>
<gene>
    <name evidence="11" type="ORF">KHA97_07135</name>
</gene>
<comment type="function">
    <text evidence="6 9">Catalyzes cyclization of the linear tetrapyrrole, hydroxymethylbilane, to the macrocyclic uroporphyrinogen III.</text>
</comment>
<evidence type="ECO:0000256" key="2">
    <source>
        <dbReference type="ARBA" id="ARBA00008133"/>
    </source>
</evidence>
<comment type="catalytic activity">
    <reaction evidence="8 9">
        <text>hydroxymethylbilane = uroporphyrinogen III + H2O</text>
        <dbReference type="Rhea" id="RHEA:18965"/>
        <dbReference type="ChEBI" id="CHEBI:15377"/>
        <dbReference type="ChEBI" id="CHEBI:57308"/>
        <dbReference type="ChEBI" id="CHEBI:57845"/>
        <dbReference type="EC" id="4.2.1.75"/>
    </reaction>
</comment>
<accession>A0A942TER7</accession>
<keyword evidence="12" id="KW-1185">Reference proteome</keyword>
<dbReference type="GO" id="GO:0004852">
    <property type="term" value="F:uroporphyrinogen-III synthase activity"/>
    <property type="evidence" value="ECO:0007669"/>
    <property type="project" value="UniProtKB-UniRule"/>
</dbReference>
<dbReference type="EC" id="4.2.1.75" evidence="3 9"/>
<dbReference type="RefSeq" id="WP_213124000.1">
    <property type="nucleotide sequence ID" value="NZ_JAGYPG010000001.1"/>
</dbReference>
<comment type="pathway">
    <text evidence="1 9">Porphyrin-containing compound metabolism; protoporphyrin-IX biosynthesis; coproporphyrinogen-III from 5-aminolevulinate: step 3/4.</text>
</comment>
<dbReference type="Proteomes" id="UP000681414">
    <property type="component" value="Unassembled WGS sequence"/>
</dbReference>
<proteinExistence type="inferred from homology"/>
<dbReference type="PANTHER" id="PTHR38042:SF1">
    <property type="entry name" value="UROPORPHYRINOGEN-III SYNTHASE, CHLOROPLASTIC"/>
    <property type="match status" value="1"/>
</dbReference>
<dbReference type="CDD" id="cd06578">
    <property type="entry name" value="HemD"/>
    <property type="match status" value="1"/>
</dbReference>
<dbReference type="EMBL" id="JAGYPG010000001">
    <property type="protein sequence ID" value="MBS4194849.1"/>
    <property type="molecule type" value="Genomic_DNA"/>
</dbReference>
<organism evidence="11 12">
    <name type="scientific">Lederbergia citri</name>
    <dbReference type="NCBI Taxonomy" id="2833580"/>
    <lineage>
        <taxon>Bacteria</taxon>
        <taxon>Bacillati</taxon>
        <taxon>Bacillota</taxon>
        <taxon>Bacilli</taxon>
        <taxon>Bacillales</taxon>
        <taxon>Bacillaceae</taxon>
        <taxon>Lederbergia</taxon>
    </lineage>
</organism>
<comment type="caution">
    <text evidence="11">The sequence shown here is derived from an EMBL/GenBank/DDBJ whole genome shotgun (WGS) entry which is preliminary data.</text>
</comment>
<keyword evidence="4 9" id="KW-0456">Lyase</keyword>
<comment type="similarity">
    <text evidence="2 9">Belongs to the uroporphyrinogen-III synthase family.</text>
</comment>
<evidence type="ECO:0000256" key="4">
    <source>
        <dbReference type="ARBA" id="ARBA00023239"/>
    </source>
</evidence>
<dbReference type="Pfam" id="PF02602">
    <property type="entry name" value="HEM4"/>
    <property type="match status" value="1"/>
</dbReference>
<sequence length="275" mass="31618">MKSRELPLKGKHVLITRGGEQGEKFCMDVASSGGVPHMVPLIDFRAHHDQNAPYFINNIHHYEWIIFTSKNGVHYFFQHIKGLVDEQLHNGNVQFAVVGEKTREALYRYRLPSRFMPNVYTAEDFAREFFNEGLTGKKVLIPKGNLASTIIAESFRVRGLTADEWIVYETYYPSKETDKLVHMLEEDLLDIAAFTSPSTFNHFMKIVNQHHLTRHAKRLLYAAIGTVTKKAIEQSGYITHICPKKFTIDDMFNEICLYVKKQVDEGKINHGKSSI</sequence>
<evidence type="ECO:0000313" key="12">
    <source>
        <dbReference type="Proteomes" id="UP000681414"/>
    </source>
</evidence>